<keyword evidence="2" id="KW-0285">Flavoprotein</keyword>
<evidence type="ECO:0000313" key="10">
    <source>
        <dbReference type="EMBL" id="KAG9265761.1"/>
    </source>
</evidence>
<dbReference type="PANTHER" id="PTHR43557:SF9">
    <property type="entry name" value="APOPTOSIS-INDUCING FACTOR 3-LIKE"/>
    <property type="match status" value="1"/>
</dbReference>
<keyword evidence="7" id="KW-0408">Iron</keyword>
<dbReference type="Gene3D" id="2.102.10.10">
    <property type="entry name" value="Rieske [2Fe-2S] iron-sulphur domain"/>
    <property type="match status" value="1"/>
</dbReference>
<dbReference type="FunFam" id="2.102.10.10:FF:000003">
    <property type="entry name" value="apoptosis-inducing factor 3 isoform X2"/>
    <property type="match status" value="1"/>
</dbReference>
<dbReference type="GO" id="GO:0005737">
    <property type="term" value="C:cytoplasm"/>
    <property type="evidence" value="ECO:0007669"/>
    <property type="project" value="TreeGrafter"/>
</dbReference>
<dbReference type="CDD" id="cd03478">
    <property type="entry name" value="Rieske_AIFL_N"/>
    <property type="match status" value="1"/>
</dbReference>
<name>A0A8T2L9W8_ASTMX</name>
<dbReference type="PRINTS" id="PR00368">
    <property type="entry name" value="FADPNR"/>
</dbReference>
<keyword evidence="8" id="KW-0411">Iron-sulfur</keyword>
<dbReference type="InterPro" id="IPR017941">
    <property type="entry name" value="Rieske_2Fe-2S"/>
</dbReference>
<dbReference type="GO" id="GO:0016651">
    <property type="term" value="F:oxidoreductase activity, acting on NAD(P)H"/>
    <property type="evidence" value="ECO:0007669"/>
    <property type="project" value="TreeGrafter"/>
</dbReference>
<dbReference type="AlphaFoldDB" id="A0A8T2L9W8"/>
<dbReference type="Proteomes" id="UP000752171">
    <property type="component" value="Unassembled WGS sequence"/>
</dbReference>
<dbReference type="InterPro" id="IPR028202">
    <property type="entry name" value="Reductase_C"/>
</dbReference>
<dbReference type="PROSITE" id="PS51296">
    <property type="entry name" value="RIESKE"/>
    <property type="match status" value="1"/>
</dbReference>
<sequence length="562" mass="62206">MKNHFLNVSKRKDESDLVFPEAAHNADPQEDEEEATAVVCMEADLKDGEMMEVDVGDHNILLVKCEGEYSAIGNQCTHYGAPLNTGVLSGNRVRCPWHGACFNVKTGDMEEYPAMDSLRCHKVKVHDKKVYVTVNKKALGQATRLKKMGGRDPEINHTVILLGGGCASVICAEVLRQENYGGRIIMVTREDILPHDKTRLSKVMNVQRNSILLRRMEFYQKYDIEVWLKKEAVSVDTEKKKVEFKDGTTECYDQLLIATGCRAKGLDSPGVELENVLMLETPEDANRIHNACIGCRTVLVGTSFVGMEVASYMIDKASSITIIGFSELPYLKTLGPEIGKFTMTILEERGVKFYMNDSIAEIRGEKGKVKDVVLKSGTIVAADVLVVGIGIVPNSEFLQGSAIKMDSKKYVIVDKYMRTNAKDVYCCGDLTSFPLQMVKNQNVSVAHWQTAQAHGRIAALNMLGKEVTLNTVPFYWTVLLGQTIRYAGYGEGYTQLVMKGSFEDMKFLAMYIKDGVVVATAGLNFEPAVSVIAERFAAGIAITKAEAESDDLSWLKLPPSKE</sequence>
<dbReference type="Pfam" id="PF14759">
    <property type="entry name" value="Reductase_C"/>
    <property type="match status" value="1"/>
</dbReference>
<dbReference type="SUPFAM" id="SSF50022">
    <property type="entry name" value="ISP domain"/>
    <property type="match status" value="1"/>
</dbReference>
<dbReference type="GO" id="GO:0051537">
    <property type="term" value="F:2 iron, 2 sulfur cluster binding"/>
    <property type="evidence" value="ECO:0007669"/>
    <property type="project" value="UniProtKB-KW"/>
</dbReference>
<dbReference type="InterPro" id="IPR036188">
    <property type="entry name" value="FAD/NAD-bd_sf"/>
</dbReference>
<dbReference type="EMBL" id="JAICCE010000017">
    <property type="protein sequence ID" value="KAG9265761.1"/>
    <property type="molecule type" value="Genomic_DNA"/>
</dbReference>
<dbReference type="PANTHER" id="PTHR43557">
    <property type="entry name" value="APOPTOSIS-INDUCING FACTOR 1"/>
    <property type="match status" value="1"/>
</dbReference>
<evidence type="ECO:0000256" key="1">
    <source>
        <dbReference type="ARBA" id="ARBA00006442"/>
    </source>
</evidence>
<evidence type="ECO:0000256" key="2">
    <source>
        <dbReference type="ARBA" id="ARBA00022630"/>
    </source>
</evidence>
<dbReference type="Pfam" id="PF07992">
    <property type="entry name" value="Pyr_redox_2"/>
    <property type="match status" value="1"/>
</dbReference>
<evidence type="ECO:0000256" key="8">
    <source>
        <dbReference type="ARBA" id="ARBA00023014"/>
    </source>
</evidence>
<gene>
    <name evidence="10" type="primary">AIFM3</name>
    <name evidence="10" type="ORF">AMEX_G20233</name>
</gene>
<keyword evidence="6" id="KW-0560">Oxidoreductase</keyword>
<evidence type="ECO:0000313" key="11">
    <source>
        <dbReference type="Proteomes" id="UP000752171"/>
    </source>
</evidence>
<dbReference type="Gene3D" id="3.30.390.30">
    <property type="match status" value="1"/>
</dbReference>
<reference evidence="10 11" key="1">
    <citation type="submission" date="2021-07" db="EMBL/GenBank/DDBJ databases">
        <authorList>
            <person name="Imarazene B."/>
            <person name="Zahm M."/>
            <person name="Klopp C."/>
            <person name="Cabau C."/>
            <person name="Beille S."/>
            <person name="Jouanno E."/>
            <person name="Castinel A."/>
            <person name="Lluch J."/>
            <person name="Gil L."/>
            <person name="Kuchtly C."/>
            <person name="Lopez Roques C."/>
            <person name="Donnadieu C."/>
            <person name="Parrinello H."/>
            <person name="Journot L."/>
            <person name="Du K."/>
            <person name="Schartl M."/>
            <person name="Retaux S."/>
            <person name="Guiguen Y."/>
        </authorList>
    </citation>
    <scope>NUCLEOTIDE SEQUENCE [LARGE SCALE GENOMIC DNA]</scope>
    <source>
        <strain evidence="10">Pach_M1</strain>
        <tissue evidence="10">Testis</tissue>
    </source>
</reference>
<comment type="similarity">
    <text evidence="1">Belongs to the FAD-dependent oxidoreductase family.</text>
</comment>
<keyword evidence="4" id="KW-0479">Metal-binding</keyword>
<dbReference type="SUPFAM" id="SSF51905">
    <property type="entry name" value="FAD/NAD(P)-binding domain"/>
    <property type="match status" value="1"/>
</dbReference>
<dbReference type="Pfam" id="PF00355">
    <property type="entry name" value="Rieske"/>
    <property type="match status" value="1"/>
</dbReference>
<proteinExistence type="inferred from homology"/>
<accession>A0A8T2L9W8</accession>
<dbReference type="OrthoDB" id="432169at2759"/>
<dbReference type="InterPro" id="IPR016156">
    <property type="entry name" value="FAD/NAD-linked_Rdtase_dimer_sf"/>
</dbReference>
<dbReference type="SUPFAM" id="SSF55424">
    <property type="entry name" value="FAD/NAD-linked reductases, dimerisation (C-terminal) domain"/>
    <property type="match status" value="1"/>
</dbReference>
<dbReference type="InterPro" id="IPR023753">
    <property type="entry name" value="FAD/NAD-binding_dom"/>
</dbReference>
<dbReference type="InterPro" id="IPR036922">
    <property type="entry name" value="Rieske_2Fe-2S_sf"/>
</dbReference>
<dbReference type="GO" id="GO:0046872">
    <property type="term" value="F:metal ion binding"/>
    <property type="evidence" value="ECO:0007669"/>
    <property type="project" value="UniProtKB-KW"/>
</dbReference>
<protein>
    <submittedName>
        <fullName evidence="10">Apoptosis-inducing factor 3-like</fullName>
    </submittedName>
</protein>
<keyword evidence="5" id="KW-0274">FAD</keyword>
<organism evidence="10 11">
    <name type="scientific">Astyanax mexicanus</name>
    <name type="common">Blind cave fish</name>
    <name type="synonym">Astyanax fasciatus mexicanus</name>
    <dbReference type="NCBI Taxonomy" id="7994"/>
    <lineage>
        <taxon>Eukaryota</taxon>
        <taxon>Metazoa</taxon>
        <taxon>Chordata</taxon>
        <taxon>Craniata</taxon>
        <taxon>Vertebrata</taxon>
        <taxon>Euteleostomi</taxon>
        <taxon>Actinopterygii</taxon>
        <taxon>Neopterygii</taxon>
        <taxon>Teleostei</taxon>
        <taxon>Ostariophysi</taxon>
        <taxon>Characiformes</taxon>
        <taxon>Characoidei</taxon>
        <taxon>Acestrorhamphidae</taxon>
        <taxon>Acestrorhamphinae</taxon>
        <taxon>Astyanax</taxon>
    </lineage>
</organism>
<dbReference type="InterPro" id="IPR050446">
    <property type="entry name" value="FAD-oxidoreductase/Apoptosis"/>
</dbReference>
<keyword evidence="3" id="KW-0001">2Fe-2S</keyword>
<comment type="caution">
    <text evidence="10">The sequence shown here is derived from an EMBL/GenBank/DDBJ whole genome shotgun (WGS) entry which is preliminary data.</text>
</comment>
<evidence type="ECO:0000256" key="3">
    <source>
        <dbReference type="ARBA" id="ARBA00022714"/>
    </source>
</evidence>
<evidence type="ECO:0000256" key="6">
    <source>
        <dbReference type="ARBA" id="ARBA00023002"/>
    </source>
</evidence>
<evidence type="ECO:0000256" key="7">
    <source>
        <dbReference type="ARBA" id="ARBA00023004"/>
    </source>
</evidence>
<feature type="domain" description="Rieske" evidence="9">
    <location>
        <begin position="37"/>
        <end position="132"/>
    </location>
</feature>
<dbReference type="PRINTS" id="PR00411">
    <property type="entry name" value="PNDRDTASEI"/>
</dbReference>
<dbReference type="Gene3D" id="3.50.50.60">
    <property type="entry name" value="FAD/NAD(P)-binding domain"/>
    <property type="match status" value="2"/>
</dbReference>
<evidence type="ECO:0000259" key="9">
    <source>
        <dbReference type="PROSITE" id="PS51296"/>
    </source>
</evidence>
<evidence type="ECO:0000256" key="5">
    <source>
        <dbReference type="ARBA" id="ARBA00022827"/>
    </source>
</evidence>
<evidence type="ECO:0000256" key="4">
    <source>
        <dbReference type="ARBA" id="ARBA00022723"/>
    </source>
</evidence>